<feature type="transmembrane region" description="Helical" evidence="6">
    <location>
        <begin position="12"/>
        <end position="30"/>
    </location>
</feature>
<evidence type="ECO:0000259" key="7">
    <source>
        <dbReference type="Pfam" id="PF09335"/>
    </source>
</evidence>
<keyword evidence="4 6" id="KW-1133">Transmembrane helix</keyword>
<dbReference type="InterPro" id="IPR032816">
    <property type="entry name" value="VTT_dom"/>
</dbReference>
<evidence type="ECO:0000256" key="5">
    <source>
        <dbReference type="ARBA" id="ARBA00023136"/>
    </source>
</evidence>
<accession>A0A917E8I1</accession>
<feature type="transmembrane region" description="Helical" evidence="6">
    <location>
        <begin position="138"/>
        <end position="159"/>
    </location>
</feature>
<comment type="subcellular location">
    <subcellularLocation>
        <location evidence="1">Cell membrane</location>
        <topology evidence="1">Multi-pass membrane protein</topology>
    </subcellularLocation>
</comment>
<dbReference type="Pfam" id="PF09335">
    <property type="entry name" value="VTT_dom"/>
    <property type="match status" value="1"/>
</dbReference>
<dbReference type="RefSeq" id="WP_188911151.1">
    <property type="nucleotide sequence ID" value="NZ_BMIQ01000006.1"/>
</dbReference>
<proteinExistence type="predicted"/>
<reference evidence="8" key="1">
    <citation type="journal article" date="2014" name="Int. J. Syst. Evol. Microbiol.">
        <title>Complete genome sequence of Corynebacterium casei LMG S-19264T (=DSM 44701T), isolated from a smear-ripened cheese.</title>
        <authorList>
            <consortium name="US DOE Joint Genome Institute (JGI-PGF)"/>
            <person name="Walter F."/>
            <person name="Albersmeier A."/>
            <person name="Kalinowski J."/>
            <person name="Ruckert C."/>
        </authorList>
    </citation>
    <scope>NUCLEOTIDE SEQUENCE</scope>
    <source>
        <strain evidence="8">CGMCC 1.15367</strain>
    </source>
</reference>
<gene>
    <name evidence="8" type="ORF">GCM10011390_37120</name>
</gene>
<name>A0A917E8I1_9HYPH</name>
<dbReference type="PANTHER" id="PTHR42709:SF6">
    <property type="entry name" value="UNDECAPRENYL PHOSPHATE TRANSPORTER A"/>
    <property type="match status" value="1"/>
</dbReference>
<evidence type="ECO:0000256" key="4">
    <source>
        <dbReference type="ARBA" id="ARBA00022989"/>
    </source>
</evidence>
<organism evidence="8 9">
    <name type="scientific">Aureimonas endophytica</name>
    <dbReference type="NCBI Taxonomy" id="2027858"/>
    <lineage>
        <taxon>Bacteria</taxon>
        <taxon>Pseudomonadati</taxon>
        <taxon>Pseudomonadota</taxon>
        <taxon>Alphaproteobacteria</taxon>
        <taxon>Hyphomicrobiales</taxon>
        <taxon>Aurantimonadaceae</taxon>
        <taxon>Aureimonas</taxon>
    </lineage>
</organism>
<evidence type="ECO:0000256" key="1">
    <source>
        <dbReference type="ARBA" id="ARBA00004651"/>
    </source>
</evidence>
<keyword evidence="3 6" id="KW-0812">Transmembrane</keyword>
<evidence type="ECO:0000313" key="9">
    <source>
        <dbReference type="Proteomes" id="UP000644699"/>
    </source>
</evidence>
<keyword evidence="2" id="KW-1003">Cell membrane</keyword>
<feature type="domain" description="VTT" evidence="7">
    <location>
        <begin position="30"/>
        <end position="152"/>
    </location>
</feature>
<evidence type="ECO:0000256" key="3">
    <source>
        <dbReference type="ARBA" id="ARBA00022692"/>
    </source>
</evidence>
<keyword evidence="5 6" id="KW-0472">Membrane</keyword>
<evidence type="ECO:0000256" key="6">
    <source>
        <dbReference type="SAM" id="Phobius"/>
    </source>
</evidence>
<dbReference type="InterPro" id="IPR051311">
    <property type="entry name" value="DedA_domain"/>
</dbReference>
<dbReference type="Proteomes" id="UP000644699">
    <property type="component" value="Unassembled WGS sequence"/>
</dbReference>
<comment type="caution">
    <text evidence="8">The sequence shown here is derived from an EMBL/GenBank/DDBJ whole genome shotgun (WGS) entry which is preliminary data.</text>
</comment>
<dbReference type="PANTHER" id="PTHR42709">
    <property type="entry name" value="ALKALINE PHOSPHATASE LIKE PROTEIN"/>
    <property type="match status" value="1"/>
</dbReference>
<reference evidence="8" key="2">
    <citation type="submission" date="2020-09" db="EMBL/GenBank/DDBJ databases">
        <authorList>
            <person name="Sun Q."/>
            <person name="Zhou Y."/>
        </authorList>
    </citation>
    <scope>NUCLEOTIDE SEQUENCE</scope>
    <source>
        <strain evidence="8">CGMCC 1.15367</strain>
    </source>
</reference>
<evidence type="ECO:0000256" key="2">
    <source>
        <dbReference type="ARBA" id="ARBA00022475"/>
    </source>
</evidence>
<dbReference type="AlphaFoldDB" id="A0A917E8I1"/>
<protein>
    <submittedName>
        <fullName evidence="8">DedA family protein</fullName>
    </submittedName>
</protein>
<feature type="transmembrane region" description="Helical" evidence="6">
    <location>
        <begin position="171"/>
        <end position="192"/>
    </location>
</feature>
<dbReference type="GO" id="GO:0005886">
    <property type="term" value="C:plasma membrane"/>
    <property type="evidence" value="ECO:0007669"/>
    <property type="project" value="UniProtKB-SubCell"/>
</dbReference>
<keyword evidence="9" id="KW-1185">Reference proteome</keyword>
<dbReference type="EMBL" id="BMIQ01000006">
    <property type="protein sequence ID" value="GGE14571.1"/>
    <property type="molecule type" value="Genomic_DNA"/>
</dbReference>
<sequence length="215" mass="23322">MLDRIMEWIADYGTVIVFATILIESSGLPVPGESMLVAAGVLAGQGRIGFWEILLAAWAGGALGDNVGYALGRRYGRGFVYRYAGRFGISKSQVARLEQRFLKRGPPIILFARFIFILRQLAGFLAGTARMPYGRFSFYNVLGAGLWPAAYCGGAYLLGAAVEQYLAMGRWVFAAVGLCFVVALGLTIHRFLREIRSEAGKEDGGLPPEPDASSQ</sequence>
<evidence type="ECO:0000313" key="8">
    <source>
        <dbReference type="EMBL" id="GGE14571.1"/>
    </source>
</evidence>